<protein>
    <recommendedName>
        <fullName evidence="6">Tetratricopeptide repeat protein</fullName>
    </recommendedName>
</protein>
<dbReference type="PROSITE" id="PS50005">
    <property type="entry name" value="TPR"/>
    <property type="match status" value="3"/>
</dbReference>
<dbReference type="PANTHER" id="PTHR12558:SF13">
    <property type="entry name" value="CELL DIVISION CYCLE PROTEIN 27 HOMOLOG"/>
    <property type="match status" value="1"/>
</dbReference>
<dbReference type="InterPro" id="IPR013105">
    <property type="entry name" value="TPR_2"/>
</dbReference>
<dbReference type="InterPro" id="IPR019734">
    <property type="entry name" value="TPR_rpt"/>
</dbReference>
<dbReference type="SMART" id="SM00028">
    <property type="entry name" value="TPR"/>
    <property type="match status" value="8"/>
</dbReference>
<gene>
    <name evidence="4" type="ORF">TH4_02960</name>
</gene>
<dbReference type="AlphaFoldDB" id="A0A853L599"/>
<sequence>MAEPELRTQEKPLKRKLLHLLIPMTAVALSACGTMPQNSDDAVFEYPQSNGFSGNFLAGKAAQMESRSDYAAQYLLRAHQLDPDNAELRRRAFLALISDGRISDAVDIATSLQSENDQDLFAALTVMDAAIREDRYQDALDIVSSLPERGINALIAPLAKAWLYTGLDQKDAAMTALDGMQGNGALNPLSEYHRGLILAHFGDFDAAERALASAYGDPADAPLRAAEALGAVYERKGQVQKASLLYESYMDRHPQSLAMPFHLARLDRKEPPIATMLTPAEGLAEAYLDIATLLSQENAVDPSLLMARYSLSLRPDDDITRLLVGEVMEIQNRFETAIEVYKGIPRSSPHSWNARLRTASSLEQIGRADEAIDILKDMVSERRDRPDALIQLGDILRIQQQYGPAADAYDKAIERLGGQTQVGWRLLYRRGIAHERAGDWAKAEADFLQALEVEPEQPYVLNYLGYSWVDMGMNFDQAEDMLKRAVELQPDDGYIVDSLGWVYYKLGRFEDAVEQLEKAVELKPDDPTINDHLGDAYWQIGRYHEARFQWHRALSFNPTEELRSTVEAKINGQVPSVAPTVVN</sequence>
<dbReference type="Gene3D" id="1.25.40.10">
    <property type="entry name" value="Tetratricopeptide repeat domain"/>
    <property type="match status" value="2"/>
</dbReference>
<dbReference type="Pfam" id="PF07719">
    <property type="entry name" value="TPR_2"/>
    <property type="match status" value="1"/>
</dbReference>
<keyword evidence="2 3" id="KW-0802">TPR repeat</keyword>
<evidence type="ECO:0000313" key="4">
    <source>
        <dbReference type="EMBL" id="OAZ12046.1"/>
    </source>
</evidence>
<reference evidence="4 5" key="1">
    <citation type="submission" date="2014-07" db="EMBL/GenBank/DDBJ databases">
        <title>Draft genome sequence of Thalassospira tepidiphila 1-1B.</title>
        <authorList>
            <person name="Lai Q."/>
            <person name="Shao Z."/>
        </authorList>
    </citation>
    <scope>NUCLEOTIDE SEQUENCE [LARGE SCALE GENOMIC DNA]</scope>
    <source>
        <strain evidence="4 5">MCCC 1A03514</strain>
    </source>
</reference>
<comment type="caution">
    <text evidence="4">The sequence shown here is derived from an EMBL/GenBank/DDBJ whole genome shotgun (WGS) entry which is preliminary data.</text>
</comment>
<dbReference type="Pfam" id="PF13432">
    <property type="entry name" value="TPR_16"/>
    <property type="match status" value="1"/>
</dbReference>
<evidence type="ECO:0000313" key="5">
    <source>
        <dbReference type="Proteomes" id="UP000094009"/>
    </source>
</evidence>
<evidence type="ECO:0000256" key="3">
    <source>
        <dbReference type="PROSITE-ProRule" id="PRU00339"/>
    </source>
</evidence>
<dbReference type="PROSITE" id="PS50293">
    <property type="entry name" value="TPR_REGION"/>
    <property type="match status" value="1"/>
</dbReference>
<dbReference type="Proteomes" id="UP000094009">
    <property type="component" value="Unassembled WGS sequence"/>
</dbReference>
<evidence type="ECO:0000256" key="1">
    <source>
        <dbReference type="ARBA" id="ARBA00022737"/>
    </source>
</evidence>
<dbReference type="PANTHER" id="PTHR12558">
    <property type="entry name" value="CELL DIVISION CYCLE 16,23,27"/>
    <property type="match status" value="1"/>
</dbReference>
<evidence type="ECO:0000256" key="2">
    <source>
        <dbReference type="ARBA" id="ARBA00022803"/>
    </source>
</evidence>
<feature type="repeat" description="TPR" evidence="3">
    <location>
        <begin position="527"/>
        <end position="560"/>
    </location>
</feature>
<dbReference type="InterPro" id="IPR011990">
    <property type="entry name" value="TPR-like_helical_dom_sf"/>
</dbReference>
<dbReference type="PROSITE" id="PS51257">
    <property type="entry name" value="PROKAR_LIPOPROTEIN"/>
    <property type="match status" value="1"/>
</dbReference>
<evidence type="ECO:0008006" key="6">
    <source>
        <dbReference type="Google" id="ProtNLM"/>
    </source>
</evidence>
<keyword evidence="1" id="KW-0677">Repeat</keyword>
<proteinExistence type="predicted"/>
<feature type="repeat" description="TPR" evidence="3">
    <location>
        <begin position="424"/>
        <end position="457"/>
    </location>
</feature>
<dbReference type="Pfam" id="PF13414">
    <property type="entry name" value="TPR_11"/>
    <property type="match status" value="1"/>
</dbReference>
<accession>A0A853L599</accession>
<name>A0A853L599_9PROT</name>
<feature type="repeat" description="TPR" evidence="3">
    <location>
        <begin position="493"/>
        <end position="526"/>
    </location>
</feature>
<dbReference type="EMBL" id="JPVZ01000001">
    <property type="protein sequence ID" value="OAZ12046.1"/>
    <property type="molecule type" value="Genomic_DNA"/>
</dbReference>
<organism evidence="4 5">
    <name type="scientific">Thalassospira tepidiphila MCCC 1A03514</name>
    <dbReference type="NCBI Taxonomy" id="1177930"/>
    <lineage>
        <taxon>Bacteria</taxon>
        <taxon>Pseudomonadati</taxon>
        <taxon>Pseudomonadota</taxon>
        <taxon>Alphaproteobacteria</taxon>
        <taxon>Rhodospirillales</taxon>
        <taxon>Thalassospiraceae</taxon>
        <taxon>Thalassospira</taxon>
    </lineage>
</organism>
<dbReference type="SUPFAM" id="SSF48452">
    <property type="entry name" value="TPR-like"/>
    <property type="match status" value="3"/>
</dbReference>